<keyword evidence="4" id="KW-1185">Reference proteome</keyword>
<dbReference type="OrthoDB" id="1715058at2"/>
<dbReference type="AlphaFoldDB" id="A0A366Y5A0"/>
<dbReference type="Proteomes" id="UP000253314">
    <property type="component" value="Unassembled WGS sequence"/>
</dbReference>
<evidence type="ECO:0000256" key="1">
    <source>
        <dbReference type="SAM" id="SignalP"/>
    </source>
</evidence>
<name>A0A366Y5A0_9BACI</name>
<accession>A0A366Y5A0</accession>
<dbReference type="PROSITE" id="PS51257">
    <property type="entry name" value="PROKAR_LIPOPROTEIN"/>
    <property type="match status" value="1"/>
</dbReference>
<gene>
    <name evidence="3" type="ORF">DS031_02045</name>
</gene>
<sequence length="355" mass="38755">MPKRLKVLSSFILLLLAVMLSGCVFDATKSTTEIDPPKDVNFVSEDEPLEAVEDKKEANDVDETTSEEVETVTRQLYLMDKNGYVVPQSLNLPKTKEVAKQAVEYLVKDGPVTDLLPNGFQAVLPAGTEVIGVNLDSDTAIVDFSKEFADYDPSEEQKILQSITWTLTQFDNIKNVQIWINGYEQKVMPVNQTPVGEGVSRLDGINNETGNVVDMANSMGVTVYYLAQTEGTSYYVPVTKRIANKTDSVAAVVEGLVDGPSIQSGLFSDFSSDVELLDVSIDDVGLATLNFNEALLNQEIVSDHTLNALVLSLTEQTNIHQVAIQVNGEPTLKNASGEPLAEPVTREMITKTIGF</sequence>
<dbReference type="SMART" id="SM00909">
    <property type="entry name" value="Germane"/>
    <property type="match status" value="2"/>
</dbReference>
<dbReference type="EMBL" id="QOCW01000001">
    <property type="protein sequence ID" value="RBW71554.1"/>
    <property type="molecule type" value="Genomic_DNA"/>
</dbReference>
<dbReference type="RefSeq" id="WP_113804256.1">
    <property type="nucleotide sequence ID" value="NZ_QOCW01000001.1"/>
</dbReference>
<keyword evidence="1" id="KW-0732">Signal</keyword>
<feature type="signal peptide" evidence="1">
    <location>
        <begin position="1"/>
        <end position="26"/>
    </location>
</feature>
<feature type="chain" id="PRO_5016975813" evidence="1">
    <location>
        <begin position="27"/>
        <end position="355"/>
    </location>
</feature>
<reference evidence="3 4" key="1">
    <citation type="submission" date="2018-07" db="EMBL/GenBank/DDBJ databases">
        <title>Lottiidibacillus patelloidae gen. nov., sp. nov., isolated from the intestinal tract of a marine limpet and the reclassification of B. taeanensis BH030017T, B. algicola KMM 3737T and B. hwajinpoensis SW-72T as genus Lottiidibacillus.</title>
        <authorList>
            <person name="Liu R."/>
            <person name="Huang Z."/>
        </authorList>
    </citation>
    <scope>NUCLEOTIDE SEQUENCE [LARGE SCALE GENOMIC DNA]</scope>
    <source>
        <strain evidence="3 4">BH030017</strain>
    </source>
</reference>
<evidence type="ECO:0000313" key="3">
    <source>
        <dbReference type="EMBL" id="RBW71554.1"/>
    </source>
</evidence>
<dbReference type="Pfam" id="PF10646">
    <property type="entry name" value="Germane"/>
    <property type="match status" value="2"/>
</dbReference>
<feature type="domain" description="GerMN" evidence="2">
    <location>
        <begin position="249"/>
        <end position="335"/>
    </location>
</feature>
<feature type="domain" description="GerMN" evidence="2">
    <location>
        <begin position="99"/>
        <end position="189"/>
    </location>
</feature>
<evidence type="ECO:0000313" key="4">
    <source>
        <dbReference type="Proteomes" id="UP000253314"/>
    </source>
</evidence>
<protein>
    <submittedName>
        <fullName evidence="3">Sporulation protein</fullName>
    </submittedName>
</protein>
<evidence type="ECO:0000259" key="2">
    <source>
        <dbReference type="SMART" id="SM00909"/>
    </source>
</evidence>
<comment type="caution">
    <text evidence="3">The sequence shown here is derived from an EMBL/GenBank/DDBJ whole genome shotgun (WGS) entry which is preliminary data.</text>
</comment>
<dbReference type="InterPro" id="IPR019606">
    <property type="entry name" value="GerMN"/>
</dbReference>
<proteinExistence type="predicted"/>
<organism evidence="3 4">
    <name type="scientific">Bacillus taeanensis</name>
    <dbReference type="NCBI Taxonomy" id="273032"/>
    <lineage>
        <taxon>Bacteria</taxon>
        <taxon>Bacillati</taxon>
        <taxon>Bacillota</taxon>
        <taxon>Bacilli</taxon>
        <taxon>Bacillales</taxon>
        <taxon>Bacillaceae</taxon>
        <taxon>Bacillus</taxon>
    </lineage>
</organism>